<evidence type="ECO:0000313" key="2">
    <source>
        <dbReference type="Proteomes" id="UP000764110"/>
    </source>
</evidence>
<keyword evidence="2" id="KW-1185">Reference proteome</keyword>
<reference evidence="1 2" key="1">
    <citation type="submission" date="2020-07" db="EMBL/GenBank/DDBJ databases">
        <title>Metarhizium humberi genome.</title>
        <authorList>
            <person name="Lysoe E."/>
        </authorList>
    </citation>
    <scope>NUCLEOTIDE SEQUENCE [LARGE SCALE GENOMIC DNA]</scope>
    <source>
        <strain evidence="1 2">ESALQ1638</strain>
    </source>
</reference>
<name>A0A9P8S3K7_9HYPO</name>
<comment type="caution">
    <text evidence="1">The sequence shown here is derived from an EMBL/GenBank/DDBJ whole genome shotgun (WGS) entry which is preliminary data.</text>
</comment>
<gene>
    <name evidence="1" type="ORF">MHUMG1_08734</name>
</gene>
<organism evidence="1 2">
    <name type="scientific">Metarhizium humberi</name>
    <dbReference type="NCBI Taxonomy" id="2596975"/>
    <lineage>
        <taxon>Eukaryota</taxon>
        <taxon>Fungi</taxon>
        <taxon>Dikarya</taxon>
        <taxon>Ascomycota</taxon>
        <taxon>Pezizomycotina</taxon>
        <taxon>Sordariomycetes</taxon>
        <taxon>Hypocreomycetidae</taxon>
        <taxon>Hypocreales</taxon>
        <taxon>Clavicipitaceae</taxon>
        <taxon>Metarhizium</taxon>
    </lineage>
</organism>
<evidence type="ECO:0000313" key="1">
    <source>
        <dbReference type="EMBL" id="KAH0593596.1"/>
    </source>
</evidence>
<sequence length="163" mass="18024">MLVSCTQTCGIFNSRGSDSATAVHKVFGLVRQPTRETLQLGQNFTPYVLFVQTPSFVLYSVLTASIVHLANTISFTHTISVAAERKGPMPAKRAGFSALRGLEEDVTSLEEMEQCHPFAKKVLSILCYPMKAWNVHVEVEAGEISLQDCIELCRPYDRPESSV</sequence>
<proteinExistence type="predicted"/>
<dbReference type="AlphaFoldDB" id="A0A9P8S3K7"/>
<dbReference type="Proteomes" id="UP000764110">
    <property type="component" value="Unassembled WGS sequence"/>
</dbReference>
<protein>
    <submittedName>
        <fullName evidence="1">Uncharacterized protein</fullName>
    </submittedName>
</protein>
<dbReference type="EMBL" id="JACEFI010000020">
    <property type="protein sequence ID" value="KAH0593596.1"/>
    <property type="molecule type" value="Genomic_DNA"/>
</dbReference>
<accession>A0A9P8S3K7</accession>